<evidence type="ECO:0000256" key="6">
    <source>
        <dbReference type="PROSITE-ProRule" id="PRU00339"/>
    </source>
</evidence>
<evidence type="ECO:0000313" key="10">
    <source>
        <dbReference type="Proteomes" id="UP000642180"/>
    </source>
</evidence>
<feature type="repeat" description="TPR" evidence="6">
    <location>
        <begin position="479"/>
        <end position="512"/>
    </location>
</feature>
<dbReference type="EMBL" id="BMDI01000001">
    <property type="protein sequence ID" value="GGI17194.1"/>
    <property type="molecule type" value="Genomic_DNA"/>
</dbReference>
<evidence type="ECO:0000256" key="7">
    <source>
        <dbReference type="SAM" id="SignalP"/>
    </source>
</evidence>
<evidence type="ECO:0000256" key="1">
    <source>
        <dbReference type="ARBA" id="ARBA00005186"/>
    </source>
</evidence>
<protein>
    <submittedName>
        <fullName evidence="9">Cellulose synthase</fullName>
    </submittedName>
</protein>
<comment type="caution">
    <text evidence="9">The sequence shown here is derived from an EMBL/GenBank/DDBJ whole genome shotgun (WGS) entry which is preliminary data.</text>
</comment>
<dbReference type="InterPro" id="IPR008410">
    <property type="entry name" value="BCSC_C"/>
</dbReference>
<dbReference type="RefSeq" id="WP_188379955.1">
    <property type="nucleotide sequence ID" value="NZ_BMDI01000001.1"/>
</dbReference>
<evidence type="ECO:0000313" key="9">
    <source>
        <dbReference type="EMBL" id="GGI17194.1"/>
    </source>
</evidence>
<dbReference type="InterPro" id="IPR011990">
    <property type="entry name" value="TPR-like_helical_dom_sf"/>
</dbReference>
<dbReference type="InterPro" id="IPR003921">
    <property type="entry name" value="Cell_synth_C"/>
</dbReference>
<dbReference type="SUPFAM" id="SSF48452">
    <property type="entry name" value="TPR-like"/>
    <property type="match status" value="3"/>
</dbReference>
<feature type="domain" description="Cellulose synthase operon C C-terminal" evidence="8">
    <location>
        <begin position="982"/>
        <end position="1317"/>
    </location>
</feature>
<dbReference type="Pfam" id="PF05420">
    <property type="entry name" value="BCSC_C"/>
    <property type="match status" value="1"/>
</dbReference>
<dbReference type="InterPro" id="IPR019734">
    <property type="entry name" value="TPR_rpt"/>
</dbReference>
<dbReference type="GO" id="GO:0019867">
    <property type="term" value="C:outer membrane"/>
    <property type="evidence" value="ECO:0007669"/>
    <property type="project" value="InterPro"/>
</dbReference>
<dbReference type="SMART" id="SM00028">
    <property type="entry name" value="TPR"/>
    <property type="match status" value="7"/>
</dbReference>
<reference evidence="10" key="1">
    <citation type="journal article" date="2019" name="Int. J. Syst. Evol. Microbiol.">
        <title>The Global Catalogue of Microorganisms (GCM) 10K type strain sequencing project: providing services to taxonomists for standard genome sequencing and annotation.</title>
        <authorList>
            <consortium name="The Broad Institute Genomics Platform"/>
            <consortium name="The Broad Institute Genome Sequencing Center for Infectious Disease"/>
            <person name="Wu L."/>
            <person name="Ma J."/>
        </authorList>
    </citation>
    <scope>NUCLEOTIDE SEQUENCE [LARGE SCALE GENOMIC DNA]</scope>
    <source>
        <strain evidence="10">CCM 2767</strain>
    </source>
</reference>
<dbReference type="GO" id="GO:0006011">
    <property type="term" value="P:UDP-alpha-D-glucose metabolic process"/>
    <property type="evidence" value="ECO:0007669"/>
    <property type="project" value="InterPro"/>
</dbReference>
<gene>
    <name evidence="9" type="primary">wssE</name>
    <name evidence="9" type="ORF">GCM10008066_07760</name>
</gene>
<keyword evidence="10" id="KW-1185">Reference proteome</keyword>
<keyword evidence="3" id="KW-0677">Repeat</keyword>
<sequence length="1337" mass="148151">MKLRSVLLAMVMAGAASVPMLSFAASQNDNVQSLLQAATLWDGKDRPDIAREFLLKALLIQPNSPAVLAMLGEMELRSNRPQEALRYLQQLEKSAPTSPLLADLRNSYRLATYDKETVARMRLLARAGQIDEAEKLLRQLYPDGPPRGEAALEYHSIIGSAPRNAASSAAALGALFRETGDVRYRLGQLNLLANSYENRYAAISGYESLARAPGINTRRLQDAWRLNLYRLPNDARAVAAIRRYLEVFPDDQAMVSQIATVQRNAEDERKVAAVGGAAIYGDEQSSDPQIVARGRALEALNKGDLTTAETQLQRLLRTRSDDPVILGNLGMIAFKRGDHAAAESWFARADRATPGGSREWRNMIVSARFSQHMRAADELLEQQRLLEAEAMVRNALNLRANDADALTLLANIRLEAGDARDAEKLFRTALQREPDNSRALRGLVSLLARSDRRDEANAMLDAFARRYPKQEGRYADVRADLLREEADNYIAAGRPSHAIQALENAIVLQPDNAWNRFALARLYDNLSLPELARKVMDDGVALAPRAADMRYANALNLISQGDNQRALQELAVIPEKERTQGMKDTEVRAVMNLAVAQARAAMAQGDVEEVRRIMADAERIAAAQPGMGATEQVAEAWFSFDQPDRGLALMKSRLRPSSPADDQLYYASLLDRAGKDAELTAFLPQLEEVIAQQSTGDAASSSAARLREIRNAMLDRDLVRMVDAGMMGDARYRVAQRAEGEQNESSQRTVARQWLIVRQPEKAIPILKELKARHPDDVSVRNDLAIAYYDARERRQAREEAVELMGMTRADDLQGRLDVARLLIRIDDYASARRLLADLSQRHENNAEILFLQGRAARGERDYAQAVQYLKMSEALTIAPGQPQVQTQTRPDVLLDLLPADTTRPPESVVSGQERPWLRMASSLGESGTTSDLPMLVSSGNTARDRARREILEIEERRQPRIEMGFDLLSKSSSDGTSTFRGREIPLVAWIPVGYDGHAFLHADKVNLDAGSLPSDFYDASLFGTVDLTQANLAAPVSQRASGTNVGVGYQGDEWRYDIGVIGMGFPVSNVVGGVQRKWSMDGIDYSVGFSRRPQVSSLLSYAGAVDPVSGRKWGGVTDNAITASMSTKIDDNYLFASASYGLLRGENTKDNDRLSVRTGVDRDVYRSKDLIINTGLTLSYLRYDNNQSFYTFGHGGYYSPQSSTSLSLPLQINGREEKLSYMVRASVAYSHTREDDAPLFPNDPALQSAAENLALFPAYYDNAYHPGGNGGGLGYSFRAVTEYRLTPHWTLGGRVDIDRSAYYTPNSLLVYLRYHFKSQLGDISLWPTTVTPYSRY</sequence>
<dbReference type="GO" id="GO:0030244">
    <property type="term" value="P:cellulose biosynthetic process"/>
    <property type="evidence" value="ECO:0007669"/>
    <property type="project" value="UniProtKB-KW"/>
</dbReference>
<keyword evidence="4 6" id="KW-0802">TPR repeat</keyword>
<dbReference type="UniPathway" id="UPA00694"/>
<dbReference type="PROSITE" id="PS50005">
    <property type="entry name" value="TPR"/>
    <property type="match status" value="2"/>
</dbReference>
<feature type="chain" id="PRO_5035327568" evidence="7">
    <location>
        <begin position="25"/>
        <end position="1337"/>
    </location>
</feature>
<proteinExistence type="predicted"/>
<evidence type="ECO:0000256" key="3">
    <source>
        <dbReference type="ARBA" id="ARBA00022737"/>
    </source>
</evidence>
<dbReference type="PANTHER" id="PTHR12558">
    <property type="entry name" value="CELL DIVISION CYCLE 16,23,27"/>
    <property type="match status" value="1"/>
</dbReference>
<evidence type="ECO:0000256" key="2">
    <source>
        <dbReference type="ARBA" id="ARBA00022729"/>
    </source>
</evidence>
<evidence type="ECO:0000256" key="4">
    <source>
        <dbReference type="ARBA" id="ARBA00022803"/>
    </source>
</evidence>
<feature type="signal peptide" evidence="7">
    <location>
        <begin position="1"/>
        <end position="24"/>
    </location>
</feature>
<comment type="pathway">
    <text evidence="1">Glycan metabolism; bacterial cellulose biosynthesis.</text>
</comment>
<dbReference type="PRINTS" id="PR01441">
    <property type="entry name" value="CELLSNTHASEC"/>
</dbReference>
<dbReference type="Pfam" id="PF14559">
    <property type="entry name" value="TPR_19"/>
    <property type="match status" value="1"/>
</dbReference>
<evidence type="ECO:0000256" key="5">
    <source>
        <dbReference type="ARBA" id="ARBA00022916"/>
    </source>
</evidence>
<accession>A0A8J3F1Q3</accession>
<name>A0A8J3F1Q3_9BURK</name>
<dbReference type="Gene3D" id="1.25.40.10">
    <property type="entry name" value="Tetratricopeptide repeat domain"/>
    <property type="match status" value="5"/>
</dbReference>
<organism evidence="9 10">
    <name type="scientific">Oxalicibacterium faecigallinarum</name>
    <dbReference type="NCBI Taxonomy" id="573741"/>
    <lineage>
        <taxon>Bacteria</taxon>
        <taxon>Pseudomonadati</taxon>
        <taxon>Pseudomonadota</taxon>
        <taxon>Betaproteobacteria</taxon>
        <taxon>Burkholderiales</taxon>
        <taxon>Oxalobacteraceae</taxon>
        <taxon>Oxalicibacterium</taxon>
    </lineage>
</organism>
<dbReference type="Proteomes" id="UP000642180">
    <property type="component" value="Unassembled WGS sequence"/>
</dbReference>
<keyword evidence="5" id="KW-0135">Cellulose biosynthesis</keyword>
<dbReference type="Pfam" id="PF13432">
    <property type="entry name" value="TPR_16"/>
    <property type="match status" value="2"/>
</dbReference>
<feature type="repeat" description="TPR" evidence="6">
    <location>
        <begin position="403"/>
        <end position="436"/>
    </location>
</feature>
<dbReference type="PANTHER" id="PTHR12558:SF13">
    <property type="entry name" value="CELL DIVISION CYCLE PROTEIN 27 HOMOLOG"/>
    <property type="match status" value="1"/>
</dbReference>
<evidence type="ECO:0000259" key="8">
    <source>
        <dbReference type="Pfam" id="PF05420"/>
    </source>
</evidence>
<keyword evidence="2 7" id="KW-0732">Signal</keyword>